<name>A0A3A8B387_9RHOB</name>
<accession>A0A3A8B387</accession>
<dbReference type="OrthoDB" id="8153637at2"/>
<sequence>MPDFDAFHRLERAGWADPATARDYATRFAEAADQCVPALVSAVGAGPGCEALDLCCGHGNVACGLHAAGARVTGLDFSPAMLDLARDAVPGATFIEGDAMAAPFDDAMFDAVTIGFGVPHIPHPGRTFAEAARVLRPDGRIAYSVWQGGAAASVFTIVFGAIAEHGDPSVALPPGPGAHDYADEGIATDALTKAGFARPRFRVAPATCRVDAPDAPVDFFLEGTVRGGALLRPQPKAARALIRRAVADRIRAIYGPHGPWTVDAPAVIVSATLSPRA</sequence>
<proteinExistence type="predicted"/>
<gene>
    <name evidence="2" type="ORF">D6850_08795</name>
</gene>
<dbReference type="AlphaFoldDB" id="A0A3A8B387"/>
<evidence type="ECO:0000313" key="3">
    <source>
        <dbReference type="Proteomes" id="UP000281128"/>
    </source>
</evidence>
<dbReference type="GO" id="GO:0032259">
    <property type="term" value="P:methylation"/>
    <property type="evidence" value="ECO:0007669"/>
    <property type="project" value="UniProtKB-KW"/>
</dbReference>
<dbReference type="Gene3D" id="3.40.50.150">
    <property type="entry name" value="Vaccinia Virus protein VP39"/>
    <property type="match status" value="1"/>
</dbReference>
<dbReference type="PANTHER" id="PTHR43591:SF24">
    <property type="entry name" value="2-METHOXY-6-POLYPRENYL-1,4-BENZOQUINOL METHYLASE, MITOCHONDRIAL"/>
    <property type="match status" value="1"/>
</dbReference>
<dbReference type="InterPro" id="IPR013216">
    <property type="entry name" value="Methyltransf_11"/>
</dbReference>
<dbReference type="PANTHER" id="PTHR43591">
    <property type="entry name" value="METHYLTRANSFERASE"/>
    <property type="match status" value="1"/>
</dbReference>
<dbReference type="EMBL" id="RAPE01000002">
    <property type="protein sequence ID" value="RKF14952.1"/>
    <property type="molecule type" value="Genomic_DNA"/>
</dbReference>
<dbReference type="InterPro" id="IPR029063">
    <property type="entry name" value="SAM-dependent_MTases_sf"/>
</dbReference>
<reference evidence="2 3" key="1">
    <citation type="submission" date="2018-09" db="EMBL/GenBank/DDBJ databases">
        <title>Roseovarius spongiae sp. nov., isolated from a marine sponge.</title>
        <authorList>
            <person name="Zhuang L."/>
            <person name="Luo L."/>
        </authorList>
    </citation>
    <scope>NUCLEOTIDE SEQUENCE [LARGE SCALE GENOMIC DNA]</scope>
    <source>
        <strain evidence="2 3">HN-E21</strain>
    </source>
</reference>
<comment type="caution">
    <text evidence="2">The sequence shown here is derived from an EMBL/GenBank/DDBJ whole genome shotgun (WGS) entry which is preliminary data.</text>
</comment>
<dbReference type="Proteomes" id="UP000281128">
    <property type="component" value="Unassembled WGS sequence"/>
</dbReference>
<dbReference type="RefSeq" id="WP_121165935.1">
    <property type="nucleotide sequence ID" value="NZ_RAPE01000002.1"/>
</dbReference>
<keyword evidence="3" id="KW-1185">Reference proteome</keyword>
<keyword evidence="2" id="KW-0808">Transferase</keyword>
<dbReference type="GO" id="GO:0008757">
    <property type="term" value="F:S-adenosylmethionine-dependent methyltransferase activity"/>
    <property type="evidence" value="ECO:0007669"/>
    <property type="project" value="InterPro"/>
</dbReference>
<dbReference type="Pfam" id="PF08241">
    <property type="entry name" value="Methyltransf_11"/>
    <property type="match status" value="1"/>
</dbReference>
<evidence type="ECO:0000259" key="1">
    <source>
        <dbReference type="Pfam" id="PF08241"/>
    </source>
</evidence>
<organism evidence="2 3">
    <name type="scientific">Roseovarius spongiae</name>
    <dbReference type="NCBI Taxonomy" id="2320272"/>
    <lineage>
        <taxon>Bacteria</taxon>
        <taxon>Pseudomonadati</taxon>
        <taxon>Pseudomonadota</taxon>
        <taxon>Alphaproteobacteria</taxon>
        <taxon>Rhodobacterales</taxon>
        <taxon>Roseobacteraceae</taxon>
        <taxon>Roseovarius</taxon>
    </lineage>
</organism>
<evidence type="ECO:0000313" key="2">
    <source>
        <dbReference type="EMBL" id="RKF14952.1"/>
    </source>
</evidence>
<keyword evidence="2" id="KW-0489">Methyltransferase</keyword>
<dbReference type="SUPFAM" id="SSF53335">
    <property type="entry name" value="S-adenosyl-L-methionine-dependent methyltransferases"/>
    <property type="match status" value="1"/>
</dbReference>
<dbReference type="CDD" id="cd02440">
    <property type="entry name" value="AdoMet_MTases"/>
    <property type="match status" value="1"/>
</dbReference>
<protein>
    <submittedName>
        <fullName evidence="2">Methyltransferase domain-containing protein</fullName>
    </submittedName>
</protein>
<feature type="domain" description="Methyltransferase type 11" evidence="1">
    <location>
        <begin position="52"/>
        <end position="142"/>
    </location>
</feature>